<dbReference type="Proteomes" id="UP000078200">
    <property type="component" value="Unassembled WGS sequence"/>
</dbReference>
<reference evidence="1" key="1">
    <citation type="submission" date="2020-05" db="UniProtKB">
        <authorList>
            <consortium name="EnsemblMetazoa"/>
        </authorList>
    </citation>
    <scope>IDENTIFICATION</scope>
    <source>
        <strain evidence="1">TTRI</strain>
    </source>
</reference>
<evidence type="ECO:0000313" key="1">
    <source>
        <dbReference type="EnsemblMetazoa" id="GAUT028352-PA"/>
    </source>
</evidence>
<dbReference type="EnsemblMetazoa" id="GAUT028352-RA">
    <property type="protein sequence ID" value="GAUT028352-PA"/>
    <property type="gene ID" value="GAUT028352"/>
</dbReference>
<evidence type="ECO:0000313" key="2">
    <source>
        <dbReference type="Proteomes" id="UP000078200"/>
    </source>
</evidence>
<name>A0A1A9V7G5_GLOAU</name>
<sequence length="112" mass="12178">MKLLSCSSEQNSKAPSLPILSMAMNMLSMVENLHSEFNELFGFISSTLSSDAHKSAEDITSLAVLFEGVDIAVKVYSSLTFVGEFNRFNQDLFSSLIFKSMAVIAGLALADE</sequence>
<accession>A0A1A9V7G5</accession>
<dbReference type="AlphaFoldDB" id="A0A1A9V7G5"/>
<organism evidence="1 2">
    <name type="scientific">Glossina austeni</name>
    <name type="common">Savannah tsetse fly</name>
    <dbReference type="NCBI Taxonomy" id="7395"/>
    <lineage>
        <taxon>Eukaryota</taxon>
        <taxon>Metazoa</taxon>
        <taxon>Ecdysozoa</taxon>
        <taxon>Arthropoda</taxon>
        <taxon>Hexapoda</taxon>
        <taxon>Insecta</taxon>
        <taxon>Pterygota</taxon>
        <taxon>Neoptera</taxon>
        <taxon>Endopterygota</taxon>
        <taxon>Diptera</taxon>
        <taxon>Brachycera</taxon>
        <taxon>Muscomorpha</taxon>
        <taxon>Hippoboscoidea</taxon>
        <taxon>Glossinidae</taxon>
        <taxon>Glossina</taxon>
    </lineage>
</organism>
<protein>
    <submittedName>
        <fullName evidence="1">Uncharacterized protein</fullName>
    </submittedName>
</protein>
<proteinExistence type="predicted"/>
<keyword evidence="2" id="KW-1185">Reference proteome</keyword>
<dbReference type="VEuPathDB" id="VectorBase:GAUT028352"/>